<organism evidence="2 3">
    <name type="scientific">Hungatella hathewayi DSM 13479</name>
    <dbReference type="NCBI Taxonomy" id="566550"/>
    <lineage>
        <taxon>Bacteria</taxon>
        <taxon>Bacillati</taxon>
        <taxon>Bacillota</taxon>
        <taxon>Clostridia</taxon>
        <taxon>Lachnospirales</taxon>
        <taxon>Lachnospiraceae</taxon>
        <taxon>Hungatella</taxon>
    </lineage>
</organism>
<sequence length="42" mass="4832">NGSAERIGMEGREQPKRLLVYHTNGSGKYGNDKRKTDKQWLL</sequence>
<evidence type="ECO:0000313" key="3">
    <source>
        <dbReference type="Proteomes" id="UP000004968"/>
    </source>
</evidence>
<dbReference type="EMBL" id="ACIO01000336">
    <property type="protein sequence ID" value="EFC97821.1"/>
    <property type="molecule type" value="Genomic_DNA"/>
</dbReference>
<accession>D3AK33</accession>
<feature type="region of interest" description="Disordered" evidence="1">
    <location>
        <begin position="21"/>
        <end position="42"/>
    </location>
</feature>
<evidence type="ECO:0000256" key="1">
    <source>
        <dbReference type="SAM" id="MobiDB-lite"/>
    </source>
</evidence>
<name>D3AK33_9FIRM</name>
<comment type="caution">
    <text evidence="2">The sequence shown here is derived from an EMBL/GenBank/DDBJ whole genome shotgun (WGS) entry which is preliminary data.</text>
</comment>
<dbReference type="AlphaFoldDB" id="D3AK33"/>
<proteinExistence type="predicted"/>
<gene>
    <name evidence="2" type="ORF">CLOSTHATH_03976</name>
</gene>
<dbReference type="Proteomes" id="UP000004968">
    <property type="component" value="Unassembled WGS sequence"/>
</dbReference>
<feature type="compositionally biased region" description="Basic and acidic residues" evidence="1">
    <location>
        <begin position="30"/>
        <end position="42"/>
    </location>
</feature>
<protein>
    <submittedName>
        <fullName evidence="2">Uncharacterized protein</fullName>
    </submittedName>
</protein>
<feature type="non-terminal residue" evidence="2">
    <location>
        <position position="1"/>
    </location>
</feature>
<reference evidence="2 3" key="1">
    <citation type="submission" date="2010-01" db="EMBL/GenBank/DDBJ databases">
        <authorList>
            <person name="Weinstock G."/>
            <person name="Sodergren E."/>
            <person name="Clifton S."/>
            <person name="Fulton L."/>
            <person name="Fulton B."/>
            <person name="Courtney L."/>
            <person name="Fronick C."/>
            <person name="Harrison M."/>
            <person name="Strong C."/>
            <person name="Farmer C."/>
            <person name="Delahaunty K."/>
            <person name="Markovic C."/>
            <person name="Hall O."/>
            <person name="Minx P."/>
            <person name="Tomlinson C."/>
            <person name="Mitreva M."/>
            <person name="Nelson J."/>
            <person name="Hou S."/>
            <person name="Wollam A."/>
            <person name="Pepin K.H."/>
            <person name="Johnson M."/>
            <person name="Bhonagiri V."/>
            <person name="Nash W.E."/>
            <person name="Warren W."/>
            <person name="Chinwalla A."/>
            <person name="Mardis E.R."/>
            <person name="Wilson R.K."/>
        </authorList>
    </citation>
    <scope>NUCLEOTIDE SEQUENCE [LARGE SCALE GENOMIC DNA]</scope>
    <source>
        <strain evidence="2 3">DSM 13479</strain>
    </source>
</reference>
<evidence type="ECO:0000313" key="2">
    <source>
        <dbReference type="EMBL" id="EFC97821.1"/>
    </source>
</evidence>
<dbReference type="HOGENOM" id="CLU_3243877_0_0_9"/>